<evidence type="ECO:0000313" key="2">
    <source>
        <dbReference type="EMBL" id="EKF55169.1"/>
    </source>
</evidence>
<dbReference type="SUPFAM" id="SSF53474">
    <property type="entry name" value="alpha/beta-Hydrolases"/>
    <property type="match status" value="1"/>
</dbReference>
<dbReference type="Pfam" id="PF00561">
    <property type="entry name" value="Abhydrolase_1"/>
    <property type="match status" value="1"/>
</dbReference>
<dbReference type="RefSeq" id="WP_008991662.1">
    <property type="nucleotide sequence ID" value="NZ_AMSG01000010.1"/>
</dbReference>
<dbReference type="InterPro" id="IPR029058">
    <property type="entry name" value="AB_hydrolase_fold"/>
</dbReference>
<dbReference type="AlphaFoldDB" id="K2PUC0"/>
<name>K2PUC0_9FLAO</name>
<protein>
    <submittedName>
        <fullName evidence="2">Alpha/beta hydrolase</fullName>
    </submittedName>
</protein>
<gene>
    <name evidence="2" type="ORF">I215_09067</name>
</gene>
<proteinExistence type="predicted"/>
<dbReference type="Proteomes" id="UP000007364">
    <property type="component" value="Unassembled WGS sequence"/>
</dbReference>
<dbReference type="STRING" id="555500.I215_09067"/>
<feature type="domain" description="AB hydrolase-1" evidence="1">
    <location>
        <begin position="16"/>
        <end position="234"/>
    </location>
</feature>
<dbReference type="OrthoDB" id="637932at2"/>
<dbReference type="InterPro" id="IPR000073">
    <property type="entry name" value="AB_hydrolase_1"/>
</dbReference>
<sequence>MSMITDIHNPSGEIRLIFFNPLGMTSEYWLKDLKIQEHFNHLELVFTDYPGYVKTAHISLDSFEELASYFYQEYTLLPPKESICVGASYGGNLAAKFTQLYDTSKKLILIGSIPYGDSSDKEFYNTLKETLHQNKLFDFSKYLIDFSYTEDEKNENPFLTLMFFTYLKNNGLNRTLLQQIQHLEGNNKYKVQRADPLILIGTKDPLIRSDYRDKCSDVFENYTLYVHENHGHFTLNNNYKAIQQIVKYIN</sequence>
<evidence type="ECO:0000259" key="1">
    <source>
        <dbReference type="Pfam" id="PF00561"/>
    </source>
</evidence>
<keyword evidence="3" id="KW-1185">Reference proteome</keyword>
<keyword evidence="2" id="KW-0378">Hydrolase</keyword>
<evidence type="ECO:0000313" key="3">
    <source>
        <dbReference type="Proteomes" id="UP000007364"/>
    </source>
</evidence>
<accession>K2PUC0</accession>
<organism evidence="2 3">
    <name type="scientific">Galbibacter marinus</name>
    <dbReference type="NCBI Taxonomy" id="555500"/>
    <lineage>
        <taxon>Bacteria</taxon>
        <taxon>Pseudomonadati</taxon>
        <taxon>Bacteroidota</taxon>
        <taxon>Flavobacteriia</taxon>
        <taxon>Flavobacteriales</taxon>
        <taxon>Flavobacteriaceae</taxon>
        <taxon>Galbibacter</taxon>
    </lineage>
</organism>
<reference evidence="2 3" key="1">
    <citation type="journal article" date="2012" name="J. Bacteriol.">
        <title>Genome Sequence of Galbibacter marinum Type Strain ck-I2-15.</title>
        <authorList>
            <person name="Lai Q."/>
            <person name="Li C."/>
            <person name="Shao Z."/>
        </authorList>
    </citation>
    <scope>NUCLEOTIDE SEQUENCE [LARGE SCALE GENOMIC DNA]</scope>
    <source>
        <strain evidence="3">ck-I2-15</strain>
    </source>
</reference>
<comment type="caution">
    <text evidence="2">The sequence shown here is derived from an EMBL/GenBank/DDBJ whole genome shotgun (WGS) entry which is preliminary data.</text>
</comment>
<dbReference type="Gene3D" id="3.40.50.1820">
    <property type="entry name" value="alpha/beta hydrolase"/>
    <property type="match status" value="1"/>
</dbReference>
<dbReference type="EMBL" id="AMSG01000010">
    <property type="protein sequence ID" value="EKF55169.1"/>
    <property type="molecule type" value="Genomic_DNA"/>
</dbReference>
<dbReference type="GO" id="GO:0016787">
    <property type="term" value="F:hydrolase activity"/>
    <property type="evidence" value="ECO:0007669"/>
    <property type="project" value="UniProtKB-KW"/>
</dbReference>